<dbReference type="InterPro" id="IPR001173">
    <property type="entry name" value="Glyco_trans_2-like"/>
</dbReference>
<dbReference type="AlphaFoldDB" id="A0A7X9E715"/>
<organism evidence="2 3">
    <name type="scientific">candidate division WWE3 bacterium</name>
    <dbReference type="NCBI Taxonomy" id="2053526"/>
    <lineage>
        <taxon>Bacteria</taxon>
        <taxon>Katanobacteria</taxon>
    </lineage>
</organism>
<dbReference type="Pfam" id="PF00535">
    <property type="entry name" value="Glycos_transf_2"/>
    <property type="match status" value="1"/>
</dbReference>
<dbReference type="SUPFAM" id="SSF53448">
    <property type="entry name" value="Nucleotide-diphospho-sugar transferases"/>
    <property type="match status" value="1"/>
</dbReference>
<dbReference type="Gene3D" id="3.90.550.10">
    <property type="entry name" value="Spore Coat Polysaccharide Biosynthesis Protein SpsA, Chain A"/>
    <property type="match status" value="1"/>
</dbReference>
<dbReference type="EMBL" id="JAAZNV010000006">
    <property type="protein sequence ID" value="NMB91468.1"/>
    <property type="molecule type" value="Genomic_DNA"/>
</dbReference>
<evidence type="ECO:0000313" key="2">
    <source>
        <dbReference type="EMBL" id="NMB91468.1"/>
    </source>
</evidence>
<protein>
    <submittedName>
        <fullName evidence="2">Glycosyltransferase</fullName>
    </submittedName>
</protein>
<dbReference type="GO" id="GO:0016740">
    <property type="term" value="F:transferase activity"/>
    <property type="evidence" value="ECO:0007669"/>
    <property type="project" value="UniProtKB-KW"/>
</dbReference>
<dbReference type="PANTHER" id="PTHR48090">
    <property type="entry name" value="UNDECAPRENYL-PHOSPHATE 4-DEOXY-4-FORMAMIDO-L-ARABINOSE TRANSFERASE-RELATED"/>
    <property type="match status" value="1"/>
</dbReference>
<evidence type="ECO:0000259" key="1">
    <source>
        <dbReference type="Pfam" id="PF00535"/>
    </source>
</evidence>
<comment type="caution">
    <text evidence="2">The sequence shown here is derived from an EMBL/GenBank/DDBJ whole genome shotgun (WGS) entry which is preliminary data.</text>
</comment>
<dbReference type="InterPro" id="IPR029044">
    <property type="entry name" value="Nucleotide-diphossugar_trans"/>
</dbReference>
<name>A0A7X9E715_UNCKA</name>
<gene>
    <name evidence="2" type="ORF">GYA37_01310</name>
</gene>
<evidence type="ECO:0000313" key="3">
    <source>
        <dbReference type="Proteomes" id="UP000590542"/>
    </source>
</evidence>
<dbReference type="Proteomes" id="UP000590542">
    <property type="component" value="Unassembled WGS sequence"/>
</dbReference>
<keyword evidence="2" id="KW-0808">Transferase</keyword>
<sequence>MVKNIVKTKKLVSVIIPAYKQEKTIEKDLRNIYGVMSETRWDFEIIVVVDGMLDKTFENARRVNEKNVKVTGYETNHGKGYAVRYGMVRAKGDYIAFIDSGMEIQPNGISMLLEHMEWYNADIMLGSKRHPASKVNYPSFRRFYSFVYHAIVKVLFRIPVKDTQVGLKVFKRNVLEAVLPRLVIKQYAFDIELLAVAHRLGFKRIYEAPVYISIDFSSGTNFGRFLPFSRYIRKMLFDTLAVFYRMYFLRYYDDRSKQKWVYDKELDMKVNTGGLYDS</sequence>
<feature type="domain" description="Glycosyltransferase 2-like" evidence="1">
    <location>
        <begin position="13"/>
        <end position="178"/>
    </location>
</feature>
<dbReference type="PANTHER" id="PTHR48090:SF7">
    <property type="entry name" value="RFBJ PROTEIN"/>
    <property type="match status" value="1"/>
</dbReference>
<reference evidence="2 3" key="1">
    <citation type="journal article" date="2020" name="Biotechnol. Biofuels">
        <title>New insights from the biogas microbiome by comprehensive genome-resolved metagenomics of nearly 1600 species originating from multiple anaerobic digesters.</title>
        <authorList>
            <person name="Campanaro S."/>
            <person name="Treu L."/>
            <person name="Rodriguez-R L.M."/>
            <person name="Kovalovszki A."/>
            <person name="Ziels R.M."/>
            <person name="Maus I."/>
            <person name="Zhu X."/>
            <person name="Kougias P.G."/>
            <person name="Basile A."/>
            <person name="Luo G."/>
            <person name="Schluter A."/>
            <person name="Konstantinidis K.T."/>
            <person name="Angelidaki I."/>
        </authorList>
    </citation>
    <scope>NUCLEOTIDE SEQUENCE [LARGE SCALE GENOMIC DNA]</scope>
    <source>
        <strain evidence="2">AS27yjCOA_202</strain>
    </source>
</reference>
<dbReference type="InterPro" id="IPR050256">
    <property type="entry name" value="Glycosyltransferase_2"/>
</dbReference>
<proteinExistence type="predicted"/>
<accession>A0A7X9E715</accession>